<accession>A0A6N8CRX0</accession>
<dbReference type="RefSeq" id="WP_155218220.1">
    <property type="nucleotide sequence ID" value="NZ_WNHB01000009.1"/>
</dbReference>
<name>A0A6N8CRX0_9BACI</name>
<evidence type="ECO:0000256" key="7">
    <source>
        <dbReference type="SAM" id="Phobius"/>
    </source>
</evidence>
<dbReference type="GO" id="GO:0055085">
    <property type="term" value="P:transmembrane transport"/>
    <property type="evidence" value="ECO:0007669"/>
    <property type="project" value="InterPro"/>
</dbReference>
<feature type="transmembrane region" description="Helical" evidence="7">
    <location>
        <begin position="275"/>
        <end position="295"/>
    </location>
</feature>
<dbReference type="AlphaFoldDB" id="A0A6N8CRX0"/>
<dbReference type="Pfam" id="PF00324">
    <property type="entry name" value="AA_permease"/>
    <property type="match status" value="1"/>
</dbReference>
<feature type="transmembrane region" description="Helical" evidence="7">
    <location>
        <begin position="42"/>
        <end position="61"/>
    </location>
</feature>
<evidence type="ECO:0000313" key="9">
    <source>
        <dbReference type="EMBL" id="MTT31813.1"/>
    </source>
</evidence>
<feature type="transmembrane region" description="Helical" evidence="7">
    <location>
        <begin position="425"/>
        <end position="444"/>
    </location>
</feature>
<protein>
    <submittedName>
        <fullName evidence="9">Amino acid permease</fullName>
    </submittedName>
</protein>
<keyword evidence="3 7" id="KW-0812">Transmembrane</keyword>
<evidence type="ECO:0000256" key="3">
    <source>
        <dbReference type="ARBA" id="ARBA00022692"/>
    </source>
</evidence>
<evidence type="ECO:0000256" key="5">
    <source>
        <dbReference type="ARBA" id="ARBA00022989"/>
    </source>
</evidence>
<evidence type="ECO:0000259" key="8">
    <source>
        <dbReference type="Pfam" id="PF00324"/>
    </source>
</evidence>
<keyword evidence="10" id="KW-1185">Reference proteome</keyword>
<keyword evidence="5 7" id="KW-1133">Transmembrane helix</keyword>
<keyword evidence="2" id="KW-0813">Transport</keyword>
<dbReference type="OrthoDB" id="9780162at2"/>
<feature type="transmembrane region" description="Helical" evidence="7">
    <location>
        <begin position="116"/>
        <end position="141"/>
    </location>
</feature>
<feature type="transmembrane region" description="Helical" evidence="7">
    <location>
        <begin position="15"/>
        <end position="36"/>
    </location>
</feature>
<dbReference type="Gene3D" id="1.20.1740.10">
    <property type="entry name" value="Amino acid/polyamine transporter I"/>
    <property type="match status" value="1"/>
</dbReference>
<evidence type="ECO:0000313" key="10">
    <source>
        <dbReference type="Proteomes" id="UP000440978"/>
    </source>
</evidence>
<organism evidence="9 10">
    <name type="scientific">Terrilactibacillus tamarindi</name>
    <dbReference type="NCBI Taxonomy" id="2599694"/>
    <lineage>
        <taxon>Bacteria</taxon>
        <taxon>Bacillati</taxon>
        <taxon>Bacillota</taxon>
        <taxon>Bacilli</taxon>
        <taxon>Bacillales</taxon>
        <taxon>Bacillaceae</taxon>
        <taxon>Terrilactibacillus</taxon>
    </lineage>
</organism>
<dbReference type="InterPro" id="IPR004840">
    <property type="entry name" value="Amino_acid_permease_CS"/>
</dbReference>
<reference evidence="9 10" key="1">
    <citation type="submission" date="2019-11" db="EMBL/GenBank/DDBJ databases">
        <title>Terrilactibacillus tamarindus sp. nov. BCM23-1 isolated from bark of Tamarindus indica.</title>
        <authorList>
            <person name="Kingkaew E."/>
            <person name="Tanasupawat S."/>
        </authorList>
    </citation>
    <scope>NUCLEOTIDE SEQUENCE [LARGE SCALE GENOMIC DNA]</scope>
    <source>
        <strain evidence="9 10">BCM23-1</strain>
    </source>
</reference>
<dbReference type="PANTHER" id="PTHR43495">
    <property type="entry name" value="GABA PERMEASE"/>
    <property type="match status" value="1"/>
</dbReference>
<evidence type="ECO:0000256" key="6">
    <source>
        <dbReference type="ARBA" id="ARBA00023136"/>
    </source>
</evidence>
<dbReference type="InterPro" id="IPR004841">
    <property type="entry name" value="AA-permease/SLC12A_dom"/>
</dbReference>
<feature type="transmembrane region" description="Helical" evidence="7">
    <location>
        <begin position="401"/>
        <end position="419"/>
    </location>
</feature>
<keyword evidence="6 7" id="KW-0472">Membrane</keyword>
<feature type="transmembrane region" description="Helical" evidence="7">
    <location>
        <begin position="195"/>
        <end position="220"/>
    </location>
</feature>
<dbReference type="FunFam" id="1.20.1740.10:FF:000001">
    <property type="entry name" value="Amino acid permease"/>
    <property type="match status" value="1"/>
</dbReference>
<dbReference type="PROSITE" id="PS00218">
    <property type="entry name" value="AMINO_ACID_PERMEASE_1"/>
    <property type="match status" value="1"/>
</dbReference>
<feature type="domain" description="Amino acid permease/ SLC12A" evidence="8">
    <location>
        <begin position="14"/>
        <end position="452"/>
    </location>
</feature>
<comment type="caution">
    <text evidence="9">The sequence shown here is derived from an EMBL/GenBank/DDBJ whole genome shotgun (WGS) entry which is preliminary data.</text>
</comment>
<gene>
    <name evidence="9" type="ORF">GMB86_07295</name>
</gene>
<dbReference type="PROSITE" id="PS51257">
    <property type="entry name" value="PROKAR_LIPOPROTEIN"/>
    <property type="match status" value="1"/>
</dbReference>
<dbReference type="GO" id="GO:0006865">
    <property type="term" value="P:amino acid transport"/>
    <property type="evidence" value="ECO:0007669"/>
    <property type="project" value="UniProtKB-KW"/>
</dbReference>
<dbReference type="EMBL" id="WNHB01000009">
    <property type="protein sequence ID" value="MTT31813.1"/>
    <property type="molecule type" value="Genomic_DNA"/>
</dbReference>
<dbReference type="Proteomes" id="UP000440978">
    <property type="component" value="Unassembled WGS sequence"/>
</dbReference>
<feature type="transmembrane region" description="Helical" evidence="7">
    <location>
        <begin position="232"/>
        <end position="255"/>
    </location>
</feature>
<proteinExistence type="predicted"/>
<dbReference type="GO" id="GO:0005886">
    <property type="term" value="C:plasma membrane"/>
    <property type="evidence" value="ECO:0007669"/>
    <property type="project" value="UniProtKB-SubCell"/>
</dbReference>
<evidence type="ECO:0000256" key="2">
    <source>
        <dbReference type="ARBA" id="ARBA00022448"/>
    </source>
</evidence>
<comment type="subcellular location">
    <subcellularLocation>
        <location evidence="1">Cell membrane</location>
        <topology evidence="1">Multi-pass membrane protein</topology>
    </subcellularLocation>
</comment>
<keyword evidence="4" id="KW-0029">Amino-acid transport</keyword>
<dbReference type="PANTHER" id="PTHR43495:SF5">
    <property type="entry name" value="GAMMA-AMINOBUTYRIC ACID PERMEASE"/>
    <property type="match status" value="1"/>
</dbReference>
<feature type="transmembrane region" description="Helical" evidence="7">
    <location>
        <begin position="153"/>
        <end position="175"/>
    </location>
</feature>
<feature type="transmembrane region" description="Helical" evidence="7">
    <location>
        <begin position="82"/>
        <end position="104"/>
    </location>
</feature>
<sequence>MVNKTLKRDLKQRHLTMISIGGVIGGGLFLGCGAAIHSGGPGTIITYLLVGTLVVFIMRMLGEMATVNPTSGSFSTYAEEEIGPWAGFTIGWLYWFFWASIIPVEAMMGASIVHQWFSALPIGVLSFAFIFLLTITNIFSVRMYGEFEYWLSIIKVVAISLFLVIGIGIILGLVPTFKSPGTANLFGHGGFIPNGLGPILLAITTILFSFPGSEIVTIAAAESPNPKKSVMFAINSVVWRILLFYLGSIAIIITVLPWSSSSILQSPFVIILDKVGIPGAATIMSFVILTAVLSCQNSGLYTASRMLYSLSKLGSAPKFLSEVNKKGTPVYAVIGSTIFSLVCAVLGFVSPDKLFVFLMNSSGAVMLLVYLVIAFSHLFMRRRLERENKDNLVVKMWLFPYLTYLTIASLIGILVYMGFVESTRSQVLLTSLVAIIIVGSYFIFKRNSVTTNLVEKDVSIK</sequence>
<feature type="transmembrane region" description="Helical" evidence="7">
    <location>
        <begin position="330"/>
        <end position="349"/>
    </location>
</feature>
<evidence type="ECO:0000256" key="1">
    <source>
        <dbReference type="ARBA" id="ARBA00004651"/>
    </source>
</evidence>
<dbReference type="PIRSF" id="PIRSF006060">
    <property type="entry name" value="AA_transporter"/>
    <property type="match status" value="1"/>
</dbReference>
<feature type="transmembrane region" description="Helical" evidence="7">
    <location>
        <begin position="355"/>
        <end position="380"/>
    </location>
</feature>
<evidence type="ECO:0000256" key="4">
    <source>
        <dbReference type="ARBA" id="ARBA00022970"/>
    </source>
</evidence>